<dbReference type="Gene3D" id="1.10.101.10">
    <property type="entry name" value="PGBD-like superfamily/PGBD"/>
    <property type="match status" value="1"/>
</dbReference>
<dbReference type="InterPro" id="IPR002477">
    <property type="entry name" value="Peptidoglycan-bd-like"/>
</dbReference>
<dbReference type="RefSeq" id="WP_245752442.1">
    <property type="nucleotide sequence ID" value="NZ_FOJU01000001.1"/>
</dbReference>
<gene>
    <name evidence="4" type="ORF">SAMN05421688_0416</name>
</gene>
<dbReference type="InterPro" id="IPR036365">
    <property type="entry name" value="PGBD-like_sf"/>
</dbReference>
<dbReference type="Gene3D" id="2.40.10.10">
    <property type="entry name" value="Trypsin-like serine proteases"/>
    <property type="match status" value="2"/>
</dbReference>
<keyword evidence="5" id="KW-1185">Reference proteome</keyword>
<evidence type="ECO:0000313" key="5">
    <source>
        <dbReference type="Proteomes" id="UP000198796"/>
    </source>
</evidence>
<feature type="chain" id="PRO_5011475167" evidence="2">
    <location>
        <begin position="23"/>
        <end position="568"/>
    </location>
</feature>
<proteinExistence type="predicted"/>
<evidence type="ECO:0000259" key="3">
    <source>
        <dbReference type="Pfam" id="PF01471"/>
    </source>
</evidence>
<organism evidence="4 5">
    <name type="scientific">Poseidonocella pacifica</name>
    <dbReference type="NCBI Taxonomy" id="871651"/>
    <lineage>
        <taxon>Bacteria</taxon>
        <taxon>Pseudomonadati</taxon>
        <taxon>Pseudomonadota</taxon>
        <taxon>Alphaproteobacteria</taxon>
        <taxon>Rhodobacterales</taxon>
        <taxon>Roseobacteraceae</taxon>
        <taxon>Poseidonocella</taxon>
    </lineage>
</organism>
<feature type="domain" description="Peptidoglycan binding-like" evidence="3">
    <location>
        <begin position="145"/>
        <end position="198"/>
    </location>
</feature>
<protein>
    <submittedName>
        <fullName evidence="4">Putative peptidoglycan binding domain-containing protein</fullName>
    </submittedName>
</protein>
<evidence type="ECO:0000256" key="1">
    <source>
        <dbReference type="SAM" id="MobiDB-lite"/>
    </source>
</evidence>
<evidence type="ECO:0000313" key="4">
    <source>
        <dbReference type="EMBL" id="SFA72788.1"/>
    </source>
</evidence>
<dbReference type="STRING" id="871651.SAMN05421688_0416"/>
<name>A0A1I0V939_9RHOB</name>
<dbReference type="AlphaFoldDB" id="A0A1I0V939"/>
<dbReference type="Proteomes" id="UP000198796">
    <property type="component" value="Unassembled WGS sequence"/>
</dbReference>
<dbReference type="PANTHER" id="PTHR43019">
    <property type="entry name" value="SERINE ENDOPROTEASE DEGS"/>
    <property type="match status" value="1"/>
</dbReference>
<dbReference type="InterPro" id="IPR043504">
    <property type="entry name" value="Peptidase_S1_PA_chymotrypsin"/>
</dbReference>
<dbReference type="SUPFAM" id="SSF47090">
    <property type="entry name" value="PGBD-like"/>
    <property type="match status" value="1"/>
</dbReference>
<reference evidence="4 5" key="1">
    <citation type="submission" date="2016-10" db="EMBL/GenBank/DDBJ databases">
        <authorList>
            <person name="de Groot N.N."/>
        </authorList>
    </citation>
    <scope>NUCLEOTIDE SEQUENCE [LARGE SCALE GENOMIC DNA]</scope>
    <source>
        <strain evidence="4 5">DSM 29316</strain>
    </source>
</reference>
<dbReference type="Pfam" id="PF13365">
    <property type="entry name" value="Trypsin_2"/>
    <property type="match status" value="1"/>
</dbReference>
<dbReference type="InterPro" id="IPR036366">
    <property type="entry name" value="PGBDSf"/>
</dbReference>
<dbReference type="EMBL" id="FOJU01000001">
    <property type="protein sequence ID" value="SFA72788.1"/>
    <property type="molecule type" value="Genomic_DNA"/>
</dbReference>
<sequence length="568" mass="60812">MKKRFVYGMVLSGLLTASAAFGQEQVWVQIEAQPTRAEAEERLAAYAARLPDVNGFALGTGWYGIALGPYSPEDAQVVLRRYRAEGVIPRDSYVALPSTYETRFFPDQGPVAEAPAQTAPVEEAPQREASETRAEALQSERLLSRQEREELQIALRWAGVYASGIDGAFGRGTRDAMAAWQTQQNFEPTGVLTTAQRAELLSQYNAVLEGLDLTLVSNTDAGIEMKIPLGVVAFDRLEAPFAHYTPTGDLPARVLLISKLGGSDALQGLYDILQTLEIVPLEGPRENGRGRFSIEGSNDRIVTHVEAAIEGRSIKGFALVWPVGDEARRTRLLQDMQASYRAIGGVLPSDAGLEAEQRIDLLSGLQIRQAKRAGSGFYIGRDGTVLTAAQVVESCTRITLDEEYEATVVATDPARGLAVLRPTEAITPPGAAVFRDGTPRLRDEVAVAGYSYGGLLGAPTLTYGELADLRGLQGEDGLNRLRLAALDGDVGGPVFDAGGAVLGMLLPRAGGDQRLPEDVSFAADGPAIRALLAEAGISYEATQGLPGMTPEDLVDHAADMTVLVSCWE</sequence>
<dbReference type="Pfam" id="PF01471">
    <property type="entry name" value="PG_binding_1"/>
    <property type="match status" value="1"/>
</dbReference>
<dbReference type="SUPFAM" id="SSF50494">
    <property type="entry name" value="Trypsin-like serine proteases"/>
    <property type="match status" value="1"/>
</dbReference>
<dbReference type="PANTHER" id="PTHR43019:SF23">
    <property type="entry name" value="PROTEASE DO-LIKE 5, CHLOROPLASTIC"/>
    <property type="match status" value="1"/>
</dbReference>
<feature type="region of interest" description="Disordered" evidence="1">
    <location>
        <begin position="106"/>
        <end position="129"/>
    </location>
</feature>
<dbReference type="InterPro" id="IPR009003">
    <property type="entry name" value="Peptidase_S1_PA"/>
</dbReference>
<accession>A0A1I0V939</accession>
<keyword evidence="2" id="KW-0732">Signal</keyword>
<evidence type="ECO:0000256" key="2">
    <source>
        <dbReference type="SAM" id="SignalP"/>
    </source>
</evidence>
<feature type="signal peptide" evidence="2">
    <location>
        <begin position="1"/>
        <end position="22"/>
    </location>
</feature>